<evidence type="ECO:0000313" key="1">
    <source>
        <dbReference type="EMBL" id="PXV62663.1"/>
    </source>
</evidence>
<reference evidence="1 2" key="1">
    <citation type="submission" date="2018-03" db="EMBL/GenBank/DDBJ databases">
        <title>Genomic Encyclopedia of Archaeal and Bacterial Type Strains, Phase II (KMG-II): from individual species to whole genera.</title>
        <authorList>
            <person name="Goeker M."/>
        </authorList>
    </citation>
    <scope>NUCLEOTIDE SEQUENCE [LARGE SCALE GENOMIC DNA]</scope>
    <source>
        <strain evidence="1 2">DSM 100214</strain>
    </source>
</reference>
<accession>A0A2V3PTV9</accession>
<organism evidence="1 2">
    <name type="scientific">Dysgonomonas alginatilytica</name>
    <dbReference type="NCBI Taxonomy" id="1605892"/>
    <lineage>
        <taxon>Bacteria</taxon>
        <taxon>Pseudomonadati</taxon>
        <taxon>Bacteroidota</taxon>
        <taxon>Bacteroidia</taxon>
        <taxon>Bacteroidales</taxon>
        <taxon>Dysgonomonadaceae</taxon>
        <taxon>Dysgonomonas</taxon>
    </lineage>
</organism>
<dbReference type="Proteomes" id="UP000247973">
    <property type="component" value="Unassembled WGS sequence"/>
</dbReference>
<gene>
    <name evidence="1" type="ORF">CLV62_11851</name>
</gene>
<dbReference type="RefSeq" id="WP_146212746.1">
    <property type="nucleotide sequence ID" value="NZ_QICL01000018.1"/>
</dbReference>
<dbReference type="AlphaFoldDB" id="A0A2V3PTV9"/>
<proteinExistence type="predicted"/>
<dbReference type="EMBL" id="QICL01000018">
    <property type="protein sequence ID" value="PXV62663.1"/>
    <property type="molecule type" value="Genomic_DNA"/>
</dbReference>
<sequence length="62" mass="6779">MKRDLHLKKIYVATLLTALTILPTAFAIGVFLESNRKSNCKTSQATSITHLQADSSSENVSN</sequence>
<protein>
    <submittedName>
        <fullName evidence="1">Uncharacterized protein</fullName>
    </submittedName>
</protein>
<comment type="caution">
    <text evidence="1">The sequence shown here is derived from an EMBL/GenBank/DDBJ whole genome shotgun (WGS) entry which is preliminary data.</text>
</comment>
<evidence type="ECO:0000313" key="2">
    <source>
        <dbReference type="Proteomes" id="UP000247973"/>
    </source>
</evidence>
<name>A0A2V3PTV9_9BACT</name>
<keyword evidence="2" id="KW-1185">Reference proteome</keyword>
<dbReference type="OrthoDB" id="9886242at2"/>